<evidence type="ECO:0000256" key="1">
    <source>
        <dbReference type="SAM" id="SignalP"/>
    </source>
</evidence>
<keyword evidence="3" id="KW-1185">Reference proteome</keyword>
<evidence type="ECO:0000313" key="2">
    <source>
        <dbReference type="EMBL" id="ODN41289.1"/>
    </source>
</evidence>
<feature type="chain" id="PRO_5047033519" description="Plastocyanin-like domain-containing protein" evidence="1">
    <location>
        <begin position="23"/>
        <end position="80"/>
    </location>
</feature>
<accession>A0ABX2ZY31</accession>
<gene>
    <name evidence="2" type="ORF">BGC07_17145</name>
</gene>
<feature type="signal peptide" evidence="1">
    <location>
        <begin position="1"/>
        <end position="22"/>
    </location>
</feature>
<keyword evidence="1" id="KW-0732">Signal</keyword>
<sequence>MKCNSLISGFIFSGLFPLLVQADNYVTFVNNTGKNLNIATDGSPVVNPPIILRKNATLKLKLNNDMKKNNHHFFKRLSIW</sequence>
<protein>
    <recommendedName>
        <fullName evidence="4">Plastocyanin-like domain-containing protein</fullName>
    </recommendedName>
</protein>
<proteinExistence type="predicted"/>
<comment type="caution">
    <text evidence="2">The sequence shown here is derived from an EMBL/GenBank/DDBJ whole genome shotgun (WGS) entry which is preliminary data.</text>
</comment>
<reference evidence="2 3" key="1">
    <citation type="submission" date="2016-08" db="EMBL/GenBank/DDBJ databases">
        <title>Draft genome sequence of Candidatus Piscirickettsia litoralis, from seawater.</title>
        <authorList>
            <person name="Wan X."/>
            <person name="Lee A.J."/>
            <person name="Hou S."/>
            <person name="Donachie S.P."/>
        </authorList>
    </citation>
    <scope>NUCLEOTIDE SEQUENCE [LARGE SCALE GENOMIC DNA]</scope>
    <source>
        <strain evidence="2 3">Y2</strain>
    </source>
</reference>
<name>A0ABX2ZY31_9GAMM</name>
<dbReference type="Proteomes" id="UP000094329">
    <property type="component" value="Unassembled WGS sequence"/>
</dbReference>
<evidence type="ECO:0008006" key="4">
    <source>
        <dbReference type="Google" id="ProtNLM"/>
    </source>
</evidence>
<organism evidence="2 3">
    <name type="scientific">Piscirickettsia litoralis</name>
    <dbReference type="NCBI Taxonomy" id="1891921"/>
    <lineage>
        <taxon>Bacteria</taxon>
        <taxon>Pseudomonadati</taxon>
        <taxon>Pseudomonadota</taxon>
        <taxon>Gammaproteobacteria</taxon>
        <taxon>Thiotrichales</taxon>
        <taxon>Piscirickettsiaceae</taxon>
        <taxon>Piscirickettsia</taxon>
    </lineage>
</organism>
<dbReference type="EMBL" id="MDTU01000004">
    <property type="protein sequence ID" value="ODN41289.1"/>
    <property type="molecule type" value="Genomic_DNA"/>
</dbReference>
<evidence type="ECO:0000313" key="3">
    <source>
        <dbReference type="Proteomes" id="UP000094329"/>
    </source>
</evidence>